<dbReference type="OrthoDB" id="10001977at2759"/>
<dbReference type="AlphaFoldDB" id="A0A8S1UZD5"/>
<keyword evidence="3" id="KW-1185">Reference proteome</keyword>
<proteinExistence type="predicted"/>
<accession>A0A8S1UZD5</accession>
<name>A0A8S1UZD5_9CILI</name>
<dbReference type="EMBL" id="CAJJDO010000048">
    <property type="protein sequence ID" value="CAD8167856.1"/>
    <property type="molecule type" value="Genomic_DNA"/>
</dbReference>
<dbReference type="Pfam" id="PF07534">
    <property type="entry name" value="TLD"/>
    <property type="match status" value="1"/>
</dbReference>
<dbReference type="Proteomes" id="UP000689195">
    <property type="component" value="Unassembled WGS sequence"/>
</dbReference>
<organism evidence="2 3">
    <name type="scientific">Paramecium pentaurelia</name>
    <dbReference type="NCBI Taxonomy" id="43138"/>
    <lineage>
        <taxon>Eukaryota</taxon>
        <taxon>Sar</taxon>
        <taxon>Alveolata</taxon>
        <taxon>Ciliophora</taxon>
        <taxon>Intramacronucleata</taxon>
        <taxon>Oligohymenophorea</taxon>
        <taxon>Peniculida</taxon>
        <taxon>Parameciidae</taxon>
        <taxon>Paramecium</taxon>
    </lineage>
</organism>
<dbReference type="InterPro" id="IPR006571">
    <property type="entry name" value="TLDc_dom"/>
</dbReference>
<evidence type="ECO:0000259" key="1">
    <source>
        <dbReference type="Pfam" id="PF07534"/>
    </source>
</evidence>
<reference evidence="2" key="1">
    <citation type="submission" date="2021-01" db="EMBL/GenBank/DDBJ databases">
        <authorList>
            <consortium name="Genoscope - CEA"/>
            <person name="William W."/>
        </authorList>
    </citation>
    <scope>NUCLEOTIDE SEQUENCE</scope>
</reference>
<evidence type="ECO:0000313" key="2">
    <source>
        <dbReference type="EMBL" id="CAD8167856.1"/>
    </source>
</evidence>
<protein>
    <recommendedName>
        <fullName evidence="1">TLDc domain-containing protein</fullName>
    </recommendedName>
</protein>
<sequence length="126" mass="14619">MSNLLMLFKQKYNHIFGGYSPCQWHVESIGLYVADYKLSSLLFSQIYNKLYPFQSVKMINAIYYHKSYGPTFGAGRDLHITIDFNGGCSNIGNTYKQDDYQNAQSTFFCLIKPQIVECEFLMLTFM</sequence>
<feature type="domain" description="TLDc" evidence="1">
    <location>
        <begin position="2"/>
        <end position="117"/>
    </location>
</feature>
<comment type="caution">
    <text evidence="2">The sequence shown here is derived from an EMBL/GenBank/DDBJ whole genome shotgun (WGS) entry which is preliminary data.</text>
</comment>
<evidence type="ECO:0000313" key="3">
    <source>
        <dbReference type="Proteomes" id="UP000689195"/>
    </source>
</evidence>
<gene>
    <name evidence="2" type="ORF">PPENT_87.1.T0480043</name>
</gene>